<evidence type="ECO:0000256" key="1">
    <source>
        <dbReference type="ARBA" id="ARBA00000971"/>
    </source>
</evidence>
<dbReference type="GO" id="GO:0000159">
    <property type="term" value="C:protein phosphatase type 2A complex"/>
    <property type="evidence" value="ECO:0007669"/>
    <property type="project" value="TreeGrafter"/>
</dbReference>
<dbReference type="InterPro" id="IPR037218">
    <property type="entry name" value="PTPA_sf"/>
</dbReference>
<keyword evidence="7 10" id="KW-0413">Isomerase</keyword>
<evidence type="ECO:0000256" key="5">
    <source>
        <dbReference type="ARBA" id="ARBA00022490"/>
    </source>
</evidence>
<comment type="similarity">
    <text evidence="3 10">Belongs to the PTPA-type PPIase family.</text>
</comment>
<keyword evidence="5 10" id="KW-0963">Cytoplasm</keyword>
<feature type="non-terminal residue" evidence="11">
    <location>
        <position position="354"/>
    </location>
</feature>
<evidence type="ECO:0000256" key="3">
    <source>
        <dbReference type="ARBA" id="ARBA00011019"/>
    </source>
</evidence>
<gene>
    <name evidence="11" type="ORF">KR093_011243</name>
</gene>
<dbReference type="GO" id="GO:0008160">
    <property type="term" value="F:protein tyrosine phosphatase activator activity"/>
    <property type="evidence" value="ECO:0007669"/>
    <property type="project" value="TreeGrafter"/>
</dbReference>
<dbReference type="PANTHER" id="PTHR10012:SF0">
    <property type="entry name" value="SERINE_THREONINE-PROTEIN PHOSPHATASE 2A ACTIVATOR"/>
    <property type="match status" value="1"/>
</dbReference>
<dbReference type="EC" id="5.2.1.8" evidence="4 10"/>
<dbReference type="SUPFAM" id="SSF140984">
    <property type="entry name" value="PTPA-like"/>
    <property type="match status" value="1"/>
</dbReference>
<keyword evidence="6 10" id="KW-0697">Rotamase</keyword>
<comment type="catalytic activity">
    <reaction evidence="1 10">
        <text>[protein]-peptidylproline (omega=180) = [protein]-peptidylproline (omega=0)</text>
        <dbReference type="Rhea" id="RHEA:16237"/>
        <dbReference type="Rhea" id="RHEA-COMP:10747"/>
        <dbReference type="Rhea" id="RHEA-COMP:10748"/>
        <dbReference type="ChEBI" id="CHEBI:83833"/>
        <dbReference type="ChEBI" id="CHEBI:83834"/>
        <dbReference type="EC" id="5.2.1.8"/>
    </reaction>
</comment>
<dbReference type="PANTHER" id="PTHR10012">
    <property type="entry name" value="SERINE/THREONINE-PROTEIN PHOSPHATASE 2A REGULATORY SUBUNIT B"/>
    <property type="match status" value="1"/>
</dbReference>
<dbReference type="InterPro" id="IPR043170">
    <property type="entry name" value="PTPA_C_lid"/>
</dbReference>
<reference evidence="11" key="1">
    <citation type="journal article" date="2021" name="Mol. Ecol. Resour.">
        <title>Phylogenomic analyses of the genus Drosophila reveals genomic signals of climate adaptation.</title>
        <authorList>
            <person name="Li F."/>
            <person name="Rane R.V."/>
            <person name="Luria V."/>
            <person name="Xiong Z."/>
            <person name="Chen J."/>
            <person name="Li Z."/>
            <person name="Catullo R.A."/>
            <person name="Griffin P.C."/>
            <person name="Schiffer M."/>
            <person name="Pearce S."/>
            <person name="Lee S.F."/>
            <person name="McElroy K."/>
            <person name="Stocker A."/>
            <person name="Shirriffs J."/>
            <person name="Cockerell F."/>
            <person name="Coppin C."/>
            <person name="Sgro C.M."/>
            <person name="Karger A."/>
            <person name="Cain J.W."/>
            <person name="Weber J.A."/>
            <person name="Santpere G."/>
            <person name="Kirschner M.W."/>
            <person name="Hoffmann A.A."/>
            <person name="Oakeshott J.G."/>
            <person name="Zhang G."/>
        </authorList>
    </citation>
    <scope>NUCLEOTIDE SEQUENCE</scope>
    <source>
        <strain evidence="11">BGI-SZ-2011g</strain>
    </source>
</reference>
<comment type="caution">
    <text evidence="11">The sequence shown here is derived from an EMBL/GenBank/DDBJ whole genome shotgun (WGS) entry which is preliminary data.</text>
</comment>
<evidence type="ECO:0000313" key="12">
    <source>
        <dbReference type="Proteomes" id="UP001200034"/>
    </source>
</evidence>
<accession>A0AAD4K8E8</accession>
<dbReference type="GO" id="GO:0005737">
    <property type="term" value="C:cytoplasm"/>
    <property type="evidence" value="ECO:0007669"/>
    <property type="project" value="UniProtKB-SubCell"/>
</dbReference>
<sequence>MGSKNIYQVTEPTVDAIKASTFAQHIYRKCLRSPSDLSDWKRSRAYYDVVAYINNTSTALQGYRQTGGNYAVSAQMRKLCRIFNWLDRLVCKHHPMGVGQGLLSCLADENPLGTTESSNSLRHKCHLAFRQWLLHVQEKIFAIMEQQLRPHCKHINELAQYLTRSFGSIKTNIYGPGNELMFLFFLCALFKCGVLQSEDTVAAALLLYQRYLELVRRILLFYRLAAQPTDNNSIDERNVLPYIWGSAQLCRDAPFTPLQWQQPAILERHRRDYLLLSSLEYLQKERQEVPLGVHSHQLWCVLSLASWQDAYAALMRTFIKHVLDDFYIVQHLIFSDIMSFSRQPSECLQRAHLG</sequence>
<dbReference type="GO" id="GO:0003755">
    <property type="term" value="F:peptidyl-prolyl cis-trans isomerase activity"/>
    <property type="evidence" value="ECO:0007669"/>
    <property type="project" value="UniProtKB-KW"/>
</dbReference>
<evidence type="ECO:0000256" key="6">
    <source>
        <dbReference type="ARBA" id="ARBA00023110"/>
    </source>
</evidence>
<dbReference type="InterPro" id="IPR004327">
    <property type="entry name" value="Phstyr_phstse_ac"/>
</dbReference>
<dbReference type="Pfam" id="PF03095">
    <property type="entry name" value="PTPA"/>
    <property type="match status" value="1"/>
</dbReference>
<dbReference type="PIRSF" id="PIRSF016325">
    <property type="entry name" value="Phstyr_phstse_ac"/>
    <property type="match status" value="1"/>
</dbReference>
<keyword evidence="12" id="KW-1185">Reference proteome</keyword>
<evidence type="ECO:0000256" key="7">
    <source>
        <dbReference type="ARBA" id="ARBA00023235"/>
    </source>
</evidence>
<comment type="function">
    <text evidence="10">PPIases accelerate the folding of proteins. It catalyzes the cis-trans isomerization of proline imidic peptide bonds in oligopeptides.</text>
</comment>
<evidence type="ECO:0000256" key="9">
    <source>
        <dbReference type="ARBA" id="ARBA00044820"/>
    </source>
</evidence>
<protein>
    <recommendedName>
        <fullName evidence="8 10">Serine/threonine-protein phosphatase 2A activator</fullName>
        <ecNumber evidence="4 10">5.2.1.8</ecNumber>
    </recommendedName>
    <alternativeName>
        <fullName evidence="9 10">Phosphotyrosyl phosphatase activator</fullName>
    </alternativeName>
</protein>
<dbReference type="Gene3D" id="1.20.120.1150">
    <property type="match status" value="1"/>
</dbReference>
<evidence type="ECO:0000313" key="11">
    <source>
        <dbReference type="EMBL" id="KAH8385495.1"/>
    </source>
</evidence>
<dbReference type="GO" id="GO:0005634">
    <property type="term" value="C:nucleus"/>
    <property type="evidence" value="ECO:0007669"/>
    <property type="project" value="TreeGrafter"/>
</dbReference>
<evidence type="ECO:0000256" key="10">
    <source>
        <dbReference type="RuleBase" id="RU361210"/>
    </source>
</evidence>
<name>A0AAD4K8E8_9MUSC</name>
<dbReference type="GO" id="GO:0007052">
    <property type="term" value="P:mitotic spindle organization"/>
    <property type="evidence" value="ECO:0007669"/>
    <property type="project" value="TreeGrafter"/>
</dbReference>
<evidence type="ECO:0000256" key="8">
    <source>
        <dbReference type="ARBA" id="ARBA00044786"/>
    </source>
</evidence>
<dbReference type="AlphaFoldDB" id="A0AAD4K8E8"/>
<comment type="subcellular location">
    <subcellularLocation>
        <location evidence="2 10">Cytoplasm</location>
    </subcellularLocation>
</comment>
<proteinExistence type="inferred from homology"/>
<organism evidence="11 12">
    <name type="scientific">Drosophila rubida</name>
    <dbReference type="NCBI Taxonomy" id="30044"/>
    <lineage>
        <taxon>Eukaryota</taxon>
        <taxon>Metazoa</taxon>
        <taxon>Ecdysozoa</taxon>
        <taxon>Arthropoda</taxon>
        <taxon>Hexapoda</taxon>
        <taxon>Insecta</taxon>
        <taxon>Pterygota</taxon>
        <taxon>Neoptera</taxon>
        <taxon>Endopterygota</taxon>
        <taxon>Diptera</taxon>
        <taxon>Brachycera</taxon>
        <taxon>Muscomorpha</taxon>
        <taxon>Ephydroidea</taxon>
        <taxon>Drosophilidae</taxon>
        <taxon>Drosophila</taxon>
    </lineage>
</organism>
<evidence type="ECO:0000256" key="4">
    <source>
        <dbReference type="ARBA" id="ARBA00013194"/>
    </source>
</evidence>
<dbReference type="EMBL" id="JAJJHW010000454">
    <property type="protein sequence ID" value="KAH8385495.1"/>
    <property type="molecule type" value="Genomic_DNA"/>
</dbReference>
<dbReference type="Proteomes" id="UP001200034">
    <property type="component" value="Unassembled WGS sequence"/>
</dbReference>
<evidence type="ECO:0000256" key="2">
    <source>
        <dbReference type="ARBA" id="ARBA00004496"/>
    </source>
</evidence>